<evidence type="ECO:0000313" key="3">
    <source>
        <dbReference type="EMBL" id="MBZ4035479.1"/>
    </source>
</evidence>
<accession>A0A9X1HBL5</accession>
<organism evidence="3 4">
    <name type="scientific">Flavobacterium potami</name>
    <dbReference type="NCBI Taxonomy" id="2872310"/>
    <lineage>
        <taxon>Bacteria</taxon>
        <taxon>Pseudomonadati</taxon>
        <taxon>Bacteroidota</taxon>
        <taxon>Flavobacteriia</taxon>
        <taxon>Flavobacteriales</taxon>
        <taxon>Flavobacteriaceae</taxon>
        <taxon>Flavobacterium</taxon>
    </lineage>
</organism>
<dbReference type="AlphaFoldDB" id="A0A9X1HBL5"/>
<keyword evidence="3" id="KW-0489">Methyltransferase</keyword>
<gene>
    <name evidence="3" type="ORF">K6T82_11925</name>
</gene>
<reference evidence="3 4" key="1">
    <citation type="journal article" date="2023" name="Antonie Van Leeuwenhoek">
        <title>Flavobacterium potami sp. nov., a multi-metal resistance genes harbouring bacterium isolated from shallow river silt.</title>
        <authorList>
            <person name="Li S."/>
            <person name="Mao S."/>
            <person name="Mu W."/>
            <person name="Guo B."/>
            <person name="Li C."/>
            <person name="Zhu Q."/>
            <person name="Hou X."/>
            <person name="Zhao Y."/>
            <person name="Wei S."/>
            <person name="Liu H."/>
            <person name="Liu A."/>
        </authorList>
    </citation>
    <scope>NUCLEOTIDE SEQUENCE [LARGE SCALE GENOMIC DNA]</scope>
    <source>
        <strain evidence="3 4">17A</strain>
    </source>
</reference>
<evidence type="ECO:0000256" key="1">
    <source>
        <dbReference type="ARBA" id="ARBA00022679"/>
    </source>
</evidence>
<dbReference type="PANTHER" id="PTHR43861">
    <property type="entry name" value="TRANS-ACONITATE 2-METHYLTRANSFERASE-RELATED"/>
    <property type="match status" value="1"/>
</dbReference>
<keyword evidence="1" id="KW-0808">Transferase</keyword>
<dbReference type="GO" id="GO:0008168">
    <property type="term" value="F:methyltransferase activity"/>
    <property type="evidence" value="ECO:0007669"/>
    <property type="project" value="UniProtKB-KW"/>
</dbReference>
<dbReference type="RefSeq" id="WP_223706103.1">
    <property type="nucleotide sequence ID" value="NZ_JAINUY010000003.1"/>
</dbReference>
<dbReference type="GO" id="GO:0032259">
    <property type="term" value="P:methylation"/>
    <property type="evidence" value="ECO:0007669"/>
    <property type="project" value="UniProtKB-KW"/>
</dbReference>
<protein>
    <submittedName>
        <fullName evidence="3">Methyltransferase domain-containing protein</fullName>
    </submittedName>
</protein>
<dbReference type="Gene3D" id="3.40.50.150">
    <property type="entry name" value="Vaccinia Virus protein VP39"/>
    <property type="match status" value="1"/>
</dbReference>
<evidence type="ECO:0000259" key="2">
    <source>
        <dbReference type="Pfam" id="PF13649"/>
    </source>
</evidence>
<dbReference type="EMBL" id="JAINUY010000003">
    <property type="protein sequence ID" value="MBZ4035479.1"/>
    <property type="molecule type" value="Genomic_DNA"/>
</dbReference>
<proteinExistence type="predicted"/>
<dbReference type="Pfam" id="PF13649">
    <property type="entry name" value="Methyltransf_25"/>
    <property type="match status" value="1"/>
</dbReference>
<comment type="caution">
    <text evidence="3">The sequence shown here is derived from an EMBL/GenBank/DDBJ whole genome shotgun (WGS) entry which is preliminary data.</text>
</comment>
<name>A0A9X1HBL5_9FLAO</name>
<dbReference type="InterPro" id="IPR041698">
    <property type="entry name" value="Methyltransf_25"/>
</dbReference>
<dbReference type="SUPFAM" id="SSF53335">
    <property type="entry name" value="S-adenosyl-L-methionine-dependent methyltransferases"/>
    <property type="match status" value="1"/>
</dbReference>
<keyword evidence="4" id="KW-1185">Reference proteome</keyword>
<dbReference type="InterPro" id="IPR029063">
    <property type="entry name" value="SAM-dependent_MTases_sf"/>
</dbReference>
<dbReference type="CDD" id="cd02440">
    <property type="entry name" value="AdoMet_MTases"/>
    <property type="match status" value="1"/>
</dbReference>
<dbReference type="Proteomes" id="UP001139366">
    <property type="component" value="Unassembled WGS sequence"/>
</dbReference>
<feature type="domain" description="Methyltransferase" evidence="2">
    <location>
        <begin position="64"/>
        <end position="156"/>
    </location>
</feature>
<sequence length="237" mass="27273">MALNTQYRTQEPEIMDDFSLEGEELIHALDKIAVINRLLGGNKLTLHGIKQLLKKADSSKPITIADIGCGNGDMLRMLAEYGKKQNLNFKLIGIDANAFTINYARELSKDFKNIEYVCMDIFSEDFHHLKYDIALCTLTLHHFSNQEIEKILDLLHQNAAVGIVVNDLHRSKLAYRLFEGVCFVFNLNSMSKNDGLVSILRGFKKSELVHFSKKLNLNNYSINWKWAFRYQWIISKI</sequence>
<evidence type="ECO:0000313" key="4">
    <source>
        <dbReference type="Proteomes" id="UP001139366"/>
    </source>
</evidence>